<evidence type="ECO:0000313" key="3">
    <source>
        <dbReference type="EMBL" id="GMH14813.1"/>
    </source>
</evidence>
<dbReference type="SUPFAM" id="SSF52047">
    <property type="entry name" value="RNI-like"/>
    <property type="match status" value="1"/>
</dbReference>
<protein>
    <recommendedName>
        <fullName evidence="2">F-box domain-containing protein</fullName>
    </recommendedName>
</protein>
<comment type="caution">
    <text evidence="3">The sequence shown here is derived from an EMBL/GenBank/DDBJ whole genome shotgun (WGS) entry which is preliminary data.</text>
</comment>
<dbReference type="AlphaFoldDB" id="A0AAD3SNZ6"/>
<dbReference type="PANTHER" id="PTHR13318">
    <property type="entry name" value="PARTNER OF PAIRED, ISOFORM B-RELATED"/>
    <property type="match status" value="1"/>
</dbReference>
<sequence>MGQASSVTGCSPELTRHHSTCSPRRIPPMKSETENSENEAENDTPTTTRDFISDLPDECLAHIFQSLTSGERKSCSVVCKRWLKVEGQSRQRLSLNAQSELYSGIPSLFARFDSVTKLALRCNRRSISISDDALVLVSLRCRNLSRLKLRGCRELTDFGIAAFAENCKNLKKLSCGSCDFGTNGLNSVLQHCSLLEELSIKRLRGINDNGTEAAQPISPGLAAKSLRSICLKELYNGQLLGPLIIGSKNLRTLKLIKCMGDWDSVLELMANSNDGLVEIHLERLQVTDTGLSAISNCVNLEILHIVKIPDCSNLGIVSIAERCTVLRKVHIDGWRTNRIGDEGLAALGKNCSHLQELVLIGLNPTALSLEVIASNCQNLERLALCSSETIRDGEISCVVSKCAALKKFCIKSCPITDNGLEALAWGCPNLVKVKVKKCREVTHEILEWLRLRRESLVVNLDVDEIEAVDAASASDSGGGAQEDGLEVPSTENQATNPHAPERRNARRSLFKAKFGFLKARKIAAYAKWWSSGIVNSSTTP</sequence>
<dbReference type="GO" id="GO:0019005">
    <property type="term" value="C:SCF ubiquitin ligase complex"/>
    <property type="evidence" value="ECO:0007669"/>
    <property type="project" value="TreeGrafter"/>
</dbReference>
<dbReference type="SMART" id="SM00367">
    <property type="entry name" value="LRR_CC"/>
    <property type="match status" value="7"/>
</dbReference>
<dbReference type="SUPFAM" id="SSF81383">
    <property type="entry name" value="F-box domain"/>
    <property type="match status" value="1"/>
</dbReference>
<gene>
    <name evidence="3" type="ORF">Nepgr_016654</name>
</gene>
<evidence type="ECO:0000256" key="1">
    <source>
        <dbReference type="SAM" id="MobiDB-lite"/>
    </source>
</evidence>
<dbReference type="FunFam" id="3.80.10.10:FF:000449">
    <property type="entry name" value="F-box protein SKIP2"/>
    <property type="match status" value="1"/>
</dbReference>
<organism evidence="3 4">
    <name type="scientific">Nepenthes gracilis</name>
    <name type="common">Slender pitcher plant</name>
    <dbReference type="NCBI Taxonomy" id="150966"/>
    <lineage>
        <taxon>Eukaryota</taxon>
        <taxon>Viridiplantae</taxon>
        <taxon>Streptophyta</taxon>
        <taxon>Embryophyta</taxon>
        <taxon>Tracheophyta</taxon>
        <taxon>Spermatophyta</taxon>
        <taxon>Magnoliopsida</taxon>
        <taxon>eudicotyledons</taxon>
        <taxon>Gunneridae</taxon>
        <taxon>Pentapetalae</taxon>
        <taxon>Caryophyllales</taxon>
        <taxon>Nepenthaceae</taxon>
        <taxon>Nepenthes</taxon>
    </lineage>
</organism>
<dbReference type="EMBL" id="BSYO01000014">
    <property type="protein sequence ID" value="GMH14813.1"/>
    <property type="molecule type" value="Genomic_DNA"/>
</dbReference>
<dbReference type="InterPro" id="IPR001810">
    <property type="entry name" value="F-box_dom"/>
</dbReference>
<dbReference type="CDD" id="cd22159">
    <property type="entry name" value="F-box_AtTIR1-like"/>
    <property type="match status" value="1"/>
</dbReference>
<accession>A0AAD3SNZ6</accession>
<feature type="domain" description="F-box" evidence="2">
    <location>
        <begin position="52"/>
        <end position="83"/>
    </location>
</feature>
<dbReference type="FunFam" id="1.20.1280.50:FF:000005">
    <property type="entry name" value="F-box/LRR-repeat protein 3 isoform X1"/>
    <property type="match status" value="1"/>
</dbReference>
<feature type="region of interest" description="Disordered" evidence="1">
    <location>
        <begin position="1"/>
        <end position="48"/>
    </location>
</feature>
<proteinExistence type="predicted"/>
<dbReference type="Gene3D" id="3.80.10.10">
    <property type="entry name" value="Ribonuclease Inhibitor"/>
    <property type="match status" value="1"/>
</dbReference>
<dbReference type="Gene3D" id="1.20.1280.50">
    <property type="match status" value="1"/>
</dbReference>
<dbReference type="InterPro" id="IPR036047">
    <property type="entry name" value="F-box-like_dom_sf"/>
</dbReference>
<dbReference type="GO" id="GO:0031146">
    <property type="term" value="P:SCF-dependent proteasomal ubiquitin-dependent protein catabolic process"/>
    <property type="evidence" value="ECO:0007669"/>
    <property type="project" value="TreeGrafter"/>
</dbReference>
<name>A0AAD3SNZ6_NEPGR</name>
<dbReference type="InterPro" id="IPR032675">
    <property type="entry name" value="LRR_dom_sf"/>
</dbReference>
<dbReference type="GO" id="GO:0005737">
    <property type="term" value="C:cytoplasm"/>
    <property type="evidence" value="ECO:0007669"/>
    <property type="project" value="UniProtKB-ARBA"/>
</dbReference>
<reference evidence="3" key="1">
    <citation type="submission" date="2023-05" db="EMBL/GenBank/DDBJ databases">
        <title>Nepenthes gracilis genome sequencing.</title>
        <authorList>
            <person name="Fukushima K."/>
        </authorList>
    </citation>
    <scope>NUCLEOTIDE SEQUENCE</scope>
    <source>
        <strain evidence="3">SING2019-196</strain>
    </source>
</reference>
<keyword evidence="4" id="KW-1185">Reference proteome</keyword>
<dbReference type="PANTHER" id="PTHR13318:SF92">
    <property type="entry name" value="F-BOX_LRR-REPEAT PROTEIN 8-RELATED"/>
    <property type="match status" value="1"/>
</dbReference>
<dbReference type="Proteomes" id="UP001279734">
    <property type="component" value="Unassembled WGS sequence"/>
</dbReference>
<dbReference type="Pfam" id="PF00646">
    <property type="entry name" value="F-box"/>
    <property type="match status" value="1"/>
</dbReference>
<evidence type="ECO:0000313" key="4">
    <source>
        <dbReference type="Proteomes" id="UP001279734"/>
    </source>
</evidence>
<dbReference type="InterPro" id="IPR006553">
    <property type="entry name" value="Leu-rich_rpt_Cys-con_subtyp"/>
</dbReference>
<evidence type="ECO:0000259" key="2">
    <source>
        <dbReference type="Pfam" id="PF00646"/>
    </source>
</evidence>
<feature type="region of interest" description="Disordered" evidence="1">
    <location>
        <begin position="471"/>
        <end position="505"/>
    </location>
</feature>